<evidence type="ECO:0000256" key="1">
    <source>
        <dbReference type="SAM" id="Phobius"/>
    </source>
</evidence>
<reference evidence="3 4" key="1">
    <citation type="submission" date="2024-05" db="EMBL/GenBank/DDBJ databases">
        <authorList>
            <person name="Jiang F."/>
        </authorList>
    </citation>
    <scope>NUCLEOTIDE SEQUENCE [LARGE SCALE GENOMIC DNA]</scope>
    <source>
        <strain evidence="3 4">LZ166</strain>
    </source>
</reference>
<evidence type="ECO:0000313" key="3">
    <source>
        <dbReference type="EMBL" id="MEX0408196.1"/>
    </source>
</evidence>
<sequence length="331" mass="36401">MGLAVTCVVSLPLVGGFFGWLHPAFDSFSHFRVHLAVLLALCAVWLLATRVRLHGVVALALAGGAYSTAYPPASWHSEATATVLPGANDQPVYRLLHLNLQWDNPAPEKALSLIAQVDADVITLDEVSAPWRERLAAVWDAYPFRLDCHGDPKFGSVMILSRRPMLEAEGSGCRKYRGFAVATIDFAGRPVEVAAVHLAWPWPKAQFREVRELAPRLSRLTDDAIAAGDFNSVPWSAAFRTFVREGEFAEPERLGPTWIHDTLPKGMRRLAGLELDHVLVKRGLRLHDIRLLDDAGSDHLPVLTEFSIRRERLSGQVAVARAGGAERVGAF</sequence>
<keyword evidence="3" id="KW-0255">Endonuclease</keyword>
<gene>
    <name evidence="3" type="ORF">ABGN05_21270</name>
</gene>
<evidence type="ECO:0000259" key="2">
    <source>
        <dbReference type="Pfam" id="PF03372"/>
    </source>
</evidence>
<accession>A0ABV3SQM0</accession>
<feature type="domain" description="Endonuclease/exonuclease/phosphatase" evidence="2">
    <location>
        <begin position="98"/>
        <end position="299"/>
    </location>
</feature>
<name>A0ABV3SQM0_9HYPH</name>
<dbReference type="InterPro" id="IPR036691">
    <property type="entry name" value="Endo/exonu/phosph_ase_sf"/>
</dbReference>
<evidence type="ECO:0000313" key="4">
    <source>
        <dbReference type="Proteomes" id="UP001556692"/>
    </source>
</evidence>
<dbReference type="RefSeq" id="WP_367956068.1">
    <property type="nucleotide sequence ID" value="NZ_JBDPGJ010000005.1"/>
</dbReference>
<comment type="caution">
    <text evidence="3">The sequence shown here is derived from an EMBL/GenBank/DDBJ whole genome shotgun (WGS) entry which is preliminary data.</text>
</comment>
<keyword evidence="1" id="KW-1133">Transmembrane helix</keyword>
<dbReference type="EMBL" id="JBDPGJ010000005">
    <property type="protein sequence ID" value="MEX0408196.1"/>
    <property type="molecule type" value="Genomic_DNA"/>
</dbReference>
<dbReference type="Gene3D" id="3.60.10.10">
    <property type="entry name" value="Endonuclease/exonuclease/phosphatase"/>
    <property type="match status" value="1"/>
</dbReference>
<keyword evidence="3" id="KW-0540">Nuclease</keyword>
<dbReference type="Pfam" id="PF03372">
    <property type="entry name" value="Exo_endo_phos"/>
    <property type="match status" value="1"/>
</dbReference>
<keyword evidence="1" id="KW-0812">Transmembrane</keyword>
<keyword evidence="1" id="KW-0472">Membrane</keyword>
<dbReference type="SUPFAM" id="SSF56219">
    <property type="entry name" value="DNase I-like"/>
    <property type="match status" value="1"/>
</dbReference>
<organism evidence="3 4">
    <name type="scientific">Aquibium pacificus</name>
    <dbReference type="NCBI Taxonomy" id="3153579"/>
    <lineage>
        <taxon>Bacteria</taxon>
        <taxon>Pseudomonadati</taxon>
        <taxon>Pseudomonadota</taxon>
        <taxon>Alphaproteobacteria</taxon>
        <taxon>Hyphomicrobiales</taxon>
        <taxon>Phyllobacteriaceae</taxon>
        <taxon>Aquibium</taxon>
    </lineage>
</organism>
<keyword evidence="4" id="KW-1185">Reference proteome</keyword>
<dbReference type="InterPro" id="IPR005135">
    <property type="entry name" value="Endo/exonuclease/phosphatase"/>
</dbReference>
<feature type="transmembrane region" description="Helical" evidence="1">
    <location>
        <begin position="29"/>
        <end position="48"/>
    </location>
</feature>
<keyword evidence="3" id="KW-0378">Hydrolase</keyword>
<dbReference type="GO" id="GO:0004519">
    <property type="term" value="F:endonuclease activity"/>
    <property type="evidence" value="ECO:0007669"/>
    <property type="project" value="UniProtKB-KW"/>
</dbReference>
<proteinExistence type="predicted"/>
<protein>
    <submittedName>
        <fullName evidence="3">Endonuclease/exonuclease/phosphatase family protein</fullName>
    </submittedName>
</protein>
<dbReference type="Proteomes" id="UP001556692">
    <property type="component" value="Unassembled WGS sequence"/>
</dbReference>